<dbReference type="PROSITE" id="PS50110">
    <property type="entry name" value="RESPONSE_REGULATORY"/>
    <property type="match status" value="1"/>
</dbReference>
<evidence type="ECO:0000313" key="3">
    <source>
        <dbReference type="EMBL" id="EEF57658.1"/>
    </source>
</evidence>
<comment type="caution">
    <text evidence="3">The sequence shown here is derived from an EMBL/GenBank/DDBJ whole genome shotgun (WGS) entry which is preliminary data.</text>
</comment>
<organism evidence="3 4">
    <name type="scientific">Pedosphaera parvula (strain Ellin514)</name>
    <dbReference type="NCBI Taxonomy" id="320771"/>
    <lineage>
        <taxon>Bacteria</taxon>
        <taxon>Pseudomonadati</taxon>
        <taxon>Verrucomicrobiota</taxon>
        <taxon>Pedosphaerae</taxon>
        <taxon>Pedosphaerales</taxon>
        <taxon>Pedosphaeraceae</taxon>
        <taxon>Pedosphaera</taxon>
    </lineage>
</organism>
<protein>
    <submittedName>
        <fullName evidence="3">Response regulator receiver protein</fullName>
    </submittedName>
</protein>
<dbReference type="CDD" id="cd17557">
    <property type="entry name" value="REC_Rcp-like"/>
    <property type="match status" value="1"/>
</dbReference>
<accession>B9XR45</accession>
<dbReference type="Gene3D" id="3.40.50.2300">
    <property type="match status" value="1"/>
</dbReference>
<sequence length="148" mass="16854">MKPNILLLAEDLEDDIFLFERALRRRNIACVVRVASNGNEALDYLFGKNKFANRVAFPLPSLVILDIKMPEMDGLEALKHIRQDARLSKLPVLIFTSSKCEEDVELAYELGANAYMVKPADINQLGEMLEVMTKFWFGINVLPNLRQV</sequence>
<dbReference type="Pfam" id="PF00072">
    <property type="entry name" value="Response_reg"/>
    <property type="match status" value="1"/>
</dbReference>
<reference evidence="3 4" key="1">
    <citation type="journal article" date="2011" name="J. Bacteriol.">
        <title>Genome sequence of 'Pedosphaera parvula' Ellin514, an aerobic Verrucomicrobial isolate from pasture soil.</title>
        <authorList>
            <person name="Kant R."/>
            <person name="van Passel M.W."/>
            <person name="Sangwan P."/>
            <person name="Palva A."/>
            <person name="Lucas S."/>
            <person name="Copeland A."/>
            <person name="Lapidus A."/>
            <person name="Glavina Del Rio T."/>
            <person name="Dalin E."/>
            <person name="Tice H."/>
            <person name="Bruce D."/>
            <person name="Goodwin L."/>
            <person name="Pitluck S."/>
            <person name="Chertkov O."/>
            <person name="Larimer F.W."/>
            <person name="Land M.L."/>
            <person name="Hauser L."/>
            <person name="Brettin T.S."/>
            <person name="Detter J.C."/>
            <person name="Han S."/>
            <person name="de Vos W.M."/>
            <person name="Janssen P.H."/>
            <person name="Smidt H."/>
        </authorList>
    </citation>
    <scope>NUCLEOTIDE SEQUENCE [LARGE SCALE GENOMIC DNA]</scope>
    <source>
        <strain evidence="3 4">Ellin514</strain>
    </source>
</reference>
<name>B9XR45_PEDPL</name>
<feature type="domain" description="Response regulatory" evidence="2">
    <location>
        <begin position="5"/>
        <end position="133"/>
    </location>
</feature>
<dbReference type="InterPro" id="IPR011006">
    <property type="entry name" value="CheY-like_superfamily"/>
</dbReference>
<dbReference type="InterPro" id="IPR001789">
    <property type="entry name" value="Sig_transdc_resp-reg_receiver"/>
</dbReference>
<gene>
    <name evidence="3" type="ORF">Cflav_PD0693</name>
</gene>
<evidence type="ECO:0000256" key="1">
    <source>
        <dbReference type="PROSITE-ProRule" id="PRU00169"/>
    </source>
</evidence>
<dbReference type="PANTHER" id="PTHR44520:SF1">
    <property type="entry name" value="TWO-COMPONENT SYSTEM REGULATORY PROTEIN"/>
    <property type="match status" value="1"/>
</dbReference>
<dbReference type="GO" id="GO:0000160">
    <property type="term" value="P:phosphorelay signal transduction system"/>
    <property type="evidence" value="ECO:0007669"/>
    <property type="project" value="InterPro"/>
</dbReference>
<dbReference type="AlphaFoldDB" id="B9XR45"/>
<dbReference type="Proteomes" id="UP000003688">
    <property type="component" value="Unassembled WGS sequence"/>
</dbReference>
<proteinExistence type="predicted"/>
<dbReference type="RefSeq" id="WP_007418280.1">
    <property type="nucleotide sequence ID" value="NZ_ABOX02000060.1"/>
</dbReference>
<feature type="modified residue" description="4-aspartylphosphate" evidence="1">
    <location>
        <position position="66"/>
    </location>
</feature>
<dbReference type="SUPFAM" id="SSF52172">
    <property type="entry name" value="CheY-like"/>
    <property type="match status" value="1"/>
</dbReference>
<dbReference type="STRING" id="320771.Cflav_PD0693"/>
<dbReference type="OrthoDB" id="9797769at2"/>
<keyword evidence="4" id="KW-1185">Reference proteome</keyword>
<evidence type="ECO:0000313" key="4">
    <source>
        <dbReference type="Proteomes" id="UP000003688"/>
    </source>
</evidence>
<dbReference type="EMBL" id="ABOX02000060">
    <property type="protein sequence ID" value="EEF57658.1"/>
    <property type="molecule type" value="Genomic_DNA"/>
</dbReference>
<dbReference type="SMART" id="SM00448">
    <property type="entry name" value="REC"/>
    <property type="match status" value="1"/>
</dbReference>
<evidence type="ECO:0000259" key="2">
    <source>
        <dbReference type="PROSITE" id="PS50110"/>
    </source>
</evidence>
<keyword evidence="1" id="KW-0597">Phosphoprotein</keyword>
<dbReference type="InterPro" id="IPR052893">
    <property type="entry name" value="TCS_response_regulator"/>
</dbReference>
<dbReference type="PANTHER" id="PTHR44520">
    <property type="entry name" value="RESPONSE REGULATOR RCP1-RELATED"/>
    <property type="match status" value="1"/>
</dbReference>